<reference evidence="3" key="1">
    <citation type="journal article" date="2019" name="Int. J. Syst. Evol. Microbiol.">
        <title>The Global Catalogue of Microorganisms (GCM) 10K type strain sequencing project: providing services to taxonomists for standard genome sequencing and annotation.</title>
        <authorList>
            <consortium name="The Broad Institute Genomics Platform"/>
            <consortium name="The Broad Institute Genome Sequencing Center for Infectious Disease"/>
            <person name="Wu L."/>
            <person name="Ma J."/>
        </authorList>
    </citation>
    <scope>NUCLEOTIDE SEQUENCE [LARGE SCALE GENOMIC DNA]</scope>
    <source>
        <strain evidence="3">CCM 320</strain>
    </source>
</reference>
<proteinExistence type="predicted"/>
<dbReference type="RefSeq" id="WP_117312468.1">
    <property type="nucleotide sequence ID" value="NZ_JBHRUJ010000016.1"/>
</dbReference>
<evidence type="ECO:0000313" key="2">
    <source>
        <dbReference type="EMBL" id="MFC3211234.1"/>
    </source>
</evidence>
<protein>
    <submittedName>
        <fullName evidence="2">DUF6843 domain-containing protein</fullName>
    </submittedName>
</protein>
<name>A0ABV7KPV2_PLAOK</name>
<feature type="domain" description="DUF6843" evidence="1">
    <location>
        <begin position="41"/>
        <end position="111"/>
    </location>
</feature>
<dbReference type="Pfam" id="PF20862">
    <property type="entry name" value="DUF6843"/>
    <property type="match status" value="1"/>
</dbReference>
<sequence length="169" mass="19366">MKKILFFFISLVLSIVLAFILLLALSGYSISWDSSKNQEVAYIYLIPEGYKGCAWIRYGHPGGTPLEINNNEVIFRIPENGILRTSSDYEEVPPLHNTKVFSVNDQGERVKQLFDEYDRPPSSFYSYNNQNPGDVIYINFNSSEEKCEFQEHVSKSSQLSVSTLIYTQN</sequence>
<keyword evidence="3" id="KW-1185">Reference proteome</keyword>
<evidence type="ECO:0000313" key="3">
    <source>
        <dbReference type="Proteomes" id="UP001595625"/>
    </source>
</evidence>
<dbReference type="InterPro" id="IPR049293">
    <property type="entry name" value="DUF6843"/>
</dbReference>
<organism evidence="2 3">
    <name type="scientific">Planomicrobium okeanokoites</name>
    <name type="common">Planococcus okeanokoites</name>
    <name type="synonym">Flavobacterium okeanokoites</name>
    <dbReference type="NCBI Taxonomy" id="244"/>
    <lineage>
        <taxon>Bacteria</taxon>
        <taxon>Bacillati</taxon>
        <taxon>Bacillota</taxon>
        <taxon>Bacilli</taxon>
        <taxon>Bacillales</taxon>
        <taxon>Caryophanaceae</taxon>
        <taxon>Planomicrobium</taxon>
    </lineage>
</organism>
<dbReference type="EMBL" id="JBHRUJ010000016">
    <property type="protein sequence ID" value="MFC3211234.1"/>
    <property type="molecule type" value="Genomic_DNA"/>
</dbReference>
<comment type="caution">
    <text evidence="2">The sequence shown here is derived from an EMBL/GenBank/DDBJ whole genome shotgun (WGS) entry which is preliminary data.</text>
</comment>
<dbReference type="Proteomes" id="UP001595625">
    <property type="component" value="Unassembled WGS sequence"/>
</dbReference>
<evidence type="ECO:0000259" key="1">
    <source>
        <dbReference type="Pfam" id="PF20862"/>
    </source>
</evidence>
<gene>
    <name evidence="2" type="ORF">ACFOEJ_09140</name>
</gene>
<accession>A0ABV7KPV2</accession>